<sequence length="108" mass="11654">MPPKLLARTIIPALHYDTSTILNVGQFDVQSLAEIVRPEQACLLGPGTIEKKVKIALPSRQCRRLGMAARHLRSAESAAVRAEEGAGPEPTAVAFDVEEVARIIVNNV</sequence>
<dbReference type="AlphaFoldDB" id="A0A6G0NDK5"/>
<gene>
    <name evidence="1" type="ORF">PF004_g18086</name>
</gene>
<evidence type="ECO:0000313" key="2">
    <source>
        <dbReference type="Proteomes" id="UP000476176"/>
    </source>
</evidence>
<accession>A0A6G0NDK5</accession>
<proteinExistence type="predicted"/>
<comment type="caution">
    <text evidence="1">The sequence shown here is derived from an EMBL/GenBank/DDBJ whole genome shotgun (WGS) entry which is preliminary data.</text>
</comment>
<evidence type="ECO:0000313" key="1">
    <source>
        <dbReference type="EMBL" id="KAE9203614.1"/>
    </source>
</evidence>
<dbReference type="EMBL" id="QXGC01001408">
    <property type="protein sequence ID" value="KAE9203614.1"/>
    <property type="molecule type" value="Genomic_DNA"/>
</dbReference>
<organism evidence="1 2">
    <name type="scientific">Phytophthora fragariae</name>
    <dbReference type="NCBI Taxonomy" id="53985"/>
    <lineage>
        <taxon>Eukaryota</taxon>
        <taxon>Sar</taxon>
        <taxon>Stramenopiles</taxon>
        <taxon>Oomycota</taxon>
        <taxon>Peronosporomycetes</taxon>
        <taxon>Peronosporales</taxon>
        <taxon>Peronosporaceae</taxon>
        <taxon>Phytophthora</taxon>
    </lineage>
</organism>
<protein>
    <submittedName>
        <fullName evidence="1">Uncharacterized protein</fullName>
    </submittedName>
</protein>
<dbReference type="Proteomes" id="UP000476176">
    <property type="component" value="Unassembled WGS sequence"/>
</dbReference>
<name>A0A6G0NDK5_9STRA</name>
<reference evidence="1 2" key="1">
    <citation type="submission" date="2018-09" db="EMBL/GenBank/DDBJ databases">
        <title>Genomic investigation of the strawberry pathogen Phytophthora fragariae indicates pathogenicity is determined by transcriptional variation in three key races.</title>
        <authorList>
            <person name="Adams T.M."/>
            <person name="Armitage A.D."/>
            <person name="Sobczyk M.K."/>
            <person name="Bates H.J."/>
            <person name="Dunwell J.M."/>
            <person name="Nellist C.F."/>
            <person name="Harrison R.J."/>
        </authorList>
    </citation>
    <scope>NUCLEOTIDE SEQUENCE [LARGE SCALE GENOMIC DNA]</scope>
    <source>
        <strain evidence="1 2">BC-23</strain>
    </source>
</reference>